<gene>
    <name evidence="1" type="ORF">KQX54_010973</name>
</gene>
<dbReference type="EMBL" id="JAHXZJ010000001">
    <property type="protein sequence ID" value="KAH0567598.1"/>
    <property type="molecule type" value="Genomic_DNA"/>
</dbReference>
<evidence type="ECO:0008006" key="3">
    <source>
        <dbReference type="Google" id="ProtNLM"/>
    </source>
</evidence>
<reference evidence="1 2" key="1">
    <citation type="journal article" date="2021" name="J. Hered.">
        <title>A chromosome-level genome assembly of the parasitoid wasp, Cotesia glomerata (Hymenoptera: Braconidae).</title>
        <authorList>
            <person name="Pinto B.J."/>
            <person name="Weis J.J."/>
            <person name="Gamble T."/>
            <person name="Ode P.J."/>
            <person name="Paul R."/>
            <person name="Zaspel J.M."/>
        </authorList>
    </citation>
    <scope>NUCLEOTIDE SEQUENCE [LARGE SCALE GENOMIC DNA]</scope>
    <source>
        <strain evidence="1">CgM1</strain>
    </source>
</reference>
<accession>A0AAV7J7C0</accession>
<sequence length="296" mass="34092">MRTSRDYYWLGTRMYDLWCTDPLSSVLARIYFSWKNIAELKELRDTRDLTNLTDAASGHYGSNFMLLILNIEPFLTDEKIYLDFFIYKSCLLMNTAHHFQARVSVGQAKHELALALQCIQYLYYPNWTVGRWVVGSMDVIAIPFIDLGVYGRARLYTTLGTYQNHWIACTVDDTIIIFSDKPTIPCPTLLSWLRWLCSGVSPATRFGISIPPATKLFNFIETAERLKIIGLSSKNVRLSAEFSLLFRRINNSMLRLYLNQNSEQAHVCHHLVCWIMSLAQPTASFFVSPWLGSGWL</sequence>
<dbReference type="AlphaFoldDB" id="A0AAV7J7C0"/>
<name>A0AAV7J7C0_COTGL</name>
<protein>
    <recommendedName>
        <fullName evidence="3">Maturase K</fullName>
    </recommendedName>
</protein>
<evidence type="ECO:0000313" key="1">
    <source>
        <dbReference type="EMBL" id="KAH0567598.1"/>
    </source>
</evidence>
<comment type="caution">
    <text evidence="1">The sequence shown here is derived from an EMBL/GenBank/DDBJ whole genome shotgun (WGS) entry which is preliminary data.</text>
</comment>
<organism evidence="1 2">
    <name type="scientific">Cotesia glomerata</name>
    <name type="common">Lepidopteran parasitic wasp</name>
    <name type="synonym">Apanteles glomeratus</name>
    <dbReference type="NCBI Taxonomy" id="32391"/>
    <lineage>
        <taxon>Eukaryota</taxon>
        <taxon>Metazoa</taxon>
        <taxon>Ecdysozoa</taxon>
        <taxon>Arthropoda</taxon>
        <taxon>Hexapoda</taxon>
        <taxon>Insecta</taxon>
        <taxon>Pterygota</taxon>
        <taxon>Neoptera</taxon>
        <taxon>Endopterygota</taxon>
        <taxon>Hymenoptera</taxon>
        <taxon>Apocrita</taxon>
        <taxon>Ichneumonoidea</taxon>
        <taxon>Braconidae</taxon>
        <taxon>Microgastrinae</taxon>
        <taxon>Cotesia</taxon>
    </lineage>
</organism>
<dbReference type="Proteomes" id="UP000826195">
    <property type="component" value="Unassembled WGS sequence"/>
</dbReference>
<keyword evidence="2" id="KW-1185">Reference proteome</keyword>
<proteinExistence type="predicted"/>
<evidence type="ECO:0000313" key="2">
    <source>
        <dbReference type="Proteomes" id="UP000826195"/>
    </source>
</evidence>